<evidence type="ECO:0000256" key="6">
    <source>
        <dbReference type="ARBA" id="ARBA00023004"/>
    </source>
</evidence>
<evidence type="ECO:0000256" key="8">
    <source>
        <dbReference type="ARBA" id="ARBA00023077"/>
    </source>
</evidence>
<dbReference type="Pfam" id="PF07715">
    <property type="entry name" value="Plug"/>
    <property type="match status" value="1"/>
</dbReference>
<dbReference type="PANTHER" id="PTHR32552:SF81">
    <property type="entry name" value="TONB-DEPENDENT OUTER MEMBRANE RECEPTOR"/>
    <property type="match status" value="1"/>
</dbReference>
<organism evidence="16 17">
    <name type="scientific">Microbulbifer pacificus</name>
    <dbReference type="NCBI Taxonomy" id="407164"/>
    <lineage>
        <taxon>Bacteria</taxon>
        <taxon>Pseudomonadati</taxon>
        <taxon>Pseudomonadota</taxon>
        <taxon>Gammaproteobacteria</taxon>
        <taxon>Cellvibrionales</taxon>
        <taxon>Microbulbiferaceae</taxon>
        <taxon>Microbulbifer</taxon>
    </lineage>
</organism>
<dbReference type="Pfam" id="PF00593">
    <property type="entry name" value="TonB_dep_Rec_b-barrel"/>
    <property type="match status" value="1"/>
</dbReference>
<dbReference type="Gene3D" id="2.40.170.20">
    <property type="entry name" value="TonB-dependent receptor, beta-barrel domain"/>
    <property type="match status" value="2"/>
</dbReference>
<dbReference type="Proteomes" id="UP001302477">
    <property type="component" value="Chromosome"/>
</dbReference>
<keyword evidence="7" id="KW-0406">Ion transport</keyword>
<dbReference type="RefSeq" id="WP_318952791.1">
    <property type="nucleotide sequence ID" value="NZ_CP137555.1"/>
</dbReference>
<proteinExistence type="inferred from homology"/>
<evidence type="ECO:0000256" key="2">
    <source>
        <dbReference type="ARBA" id="ARBA00022448"/>
    </source>
</evidence>
<dbReference type="EMBL" id="CP137555">
    <property type="protein sequence ID" value="WOX04313.1"/>
    <property type="molecule type" value="Genomic_DNA"/>
</dbReference>
<evidence type="ECO:0000256" key="10">
    <source>
        <dbReference type="ARBA" id="ARBA00023237"/>
    </source>
</evidence>
<evidence type="ECO:0000256" key="12">
    <source>
        <dbReference type="RuleBase" id="RU003357"/>
    </source>
</evidence>
<keyword evidence="17" id="KW-1185">Reference proteome</keyword>
<protein>
    <submittedName>
        <fullName evidence="16">TonB-dependent receptor</fullName>
    </submittedName>
</protein>
<keyword evidence="2 11" id="KW-0813">Transport</keyword>
<keyword evidence="16" id="KW-0675">Receptor</keyword>
<feature type="signal peptide" evidence="13">
    <location>
        <begin position="1"/>
        <end position="28"/>
    </location>
</feature>
<dbReference type="InterPro" id="IPR000531">
    <property type="entry name" value="Beta-barrel_TonB"/>
</dbReference>
<evidence type="ECO:0000256" key="5">
    <source>
        <dbReference type="ARBA" id="ARBA00022692"/>
    </source>
</evidence>
<dbReference type="InterPro" id="IPR036942">
    <property type="entry name" value="Beta-barrel_TonB_sf"/>
</dbReference>
<comment type="subcellular location">
    <subcellularLocation>
        <location evidence="1 11">Cell outer membrane</location>
        <topology evidence="1 11">Multi-pass membrane protein</topology>
    </subcellularLocation>
</comment>
<evidence type="ECO:0000256" key="11">
    <source>
        <dbReference type="PROSITE-ProRule" id="PRU01360"/>
    </source>
</evidence>
<evidence type="ECO:0000256" key="9">
    <source>
        <dbReference type="ARBA" id="ARBA00023136"/>
    </source>
</evidence>
<keyword evidence="13" id="KW-0732">Signal</keyword>
<dbReference type="GO" id="GO:0006826">
    <property type="term" value="P:iron ion transport"/>
    <property type="evidence" value="ECO:0007669"/>
    <property type="project" value="UniProtKB-KW"/>
</dbReference>
<keyword evidence="6" id="KW-0408">Iron</keyword>
<evidence type="ECO:0000259" key="14">
    <source>
        <dbReference type="Pfam" id="PF00593"/>
    </source>
</evidence>
<name>A0AAU0MV40_9GAMM</name>
<dbReference type="InterPro" id="IPR039426">
    <property type="entry name" value="TonB-dep_rcpt-like"/>
</dbReference>
<evidence type="ECO:0000313" key="17">
    <source>
        <dbReference type="Proteomes" id="UP001302477"/>
    </source>
</evidence>
<feature type="domain" description="TonB-dependent receptor-like beta-barrel" evidence="14">
    <location>
        <begin position="231"/>
        <end position="740"/>
    </location>
</feature>
<evidence type="ECO:0000313" key="16">
    <source>
        <dbReference type="EMBL" id="WOX04313.1"/>
    </source>
</evidence>
<evidence type="ECO:0000256" key="1">
    <source>
        <dbReference type="ARBA" id="ARBA00004571"/>
    </source>
</evidence>
<dbReference type="PROSITE" id="PS52016">
    <property type="entry name" value="TONB_DEPENDENT_REC_3"/>
    <property type="match status" value="1"/>
</dbReference>
<evidence type="ECO:0000256" key="7">
    <source>
        <dbReference type="ARBA" id="ARBA00023065"/>
    </source>
</evidence>
<keyword evidence="8 12" id="KW-0798">TonB box</keyword>
<feature type="domain" description="TonB-dependent receptor plug" evidence="15">
    <location>
        <begin position="48"/>
        <end position="152"/>
    </location>
</feature>
<gene>
    <name evidence="16" type="ORF">R5R33_11230</name>
</gene>
<accession>A0AAU0MV40</accession>
<evidence type="ECO:0000256" key="4">
    <source>
        <dbReference type="ARBA" id="ARBA00022496"/>
    </source>
</evidence>
<dbReference type="GO" id="GO:0009279">
    <property type="term" value="C:cell outer membrane"/>
    <property type="evidence" value="ECO:0007669"/>
    <property type="project" value="UniProtKB-SubCell"/>
</dbReference>
<dbReference type="InterPro" id="IPR012910">
    <property type="entry name" value="Plug_dom"/>
</dbReference>
<evidence type="ECO:0000256" key="13">
    <source>
        <dbReference type="SAM" id="SignalP"/>
    </source>
</evidence>
<sequence>MSKFQLNGRRPIALAVAFAAGAVVPAFANAVEMDEIIVTAQKREQNALEVPVTVDTFSTADMENTNALKLSDMADYIPGFEAGSGVTQSALSIRGVSSSNISAGGDPSVAVFYDDAYVPAPATSMSFSDMQRVEVLKGPQGTLFGRNAAAGTVNLVPNPPQQDFEAFVSTRVGNYGLTQLEGMVNAPLADNFFVRGNLMSFQRDGFVENVFPGGDDAGAEDIVTGRVAALWQITDKTAAQLSYDWDEVDNAARQAIGVSEYAYSTNPFDRKVENDVVNGGETRSMSSVNAKLTHAFDDAWSMKWVSNFRQWETTNREEEDGTADITRYLDTNNVFDSDISYHELQVNFSGDRLKAVMGANYSHENIYQRTDVTASAESITRLVTTDIVNNQDLRDMIAYGAAMEAGGMPGDGGVGDAAAAYALGALDTVDHLWEEGDWNTFTTLVGLGQVPQADAYYDAIAAQLGTGMLFGPQEFAGKYWTESVENTGDFTNYGVYADFDYELSENFSVLAGLRYSTDEKSFTWETPGTSFRDMRDGVEEVIFSAADAYNVGEGVRRASDKWSATTGRVVGQYHFTDDAMAYLSYSTGYKSGGFDSLNLLTADNPIEPEEVDNIELGIKGDLLENLRVQLSYFDMTVDNRQRSVESKRPESANALPTVINGDQQFNGVEVTVDWMATESMRFGLVTTVRDADSKWEPYYDAQGELQSERQKSSVDTAYTVTFDWAPAVSVGDLNLHLDYIFAENSDQLEPGFVASFSDIEGVGADDKRLNGRMVWMSGGGQYELALWGRNLLDNERTGIPSGRTMSVFGTPYTSVSEPRTYGAEVRYNF</sequence>
<keyword evidence="9 11" id="KW-0472">Membrane</keyword>
<keyword evidence="10 11" id="KW-0998">Cell outer membrane</keyword>
<dbReference type="KEGG" id="mpaf:R5R33_11230"/>
<dbReference type="SUPFAM" id="SSF56935">
    <property type="entry name" value="Porins"/>
    <property type="match status" value="1"/>
</dbReference>
<evidence type="ECO:0000256" key="3">
    <source>
        <dbReference type="ARBA" id="ARBA00022452"/>
    </source>
</evidence>
<keyword evidence="4" id="KW-0410">Iron transport</keyword>
<feature type="chain" id="PRO_5043737048" evidence="13">
    <location>
        <begin position="29"/>
        <end position="829"/>
    </location>
</feature>
<evidence type="ECO:0000259" key="15">
    <source>
        <dbReference type="Pfam" id="PF07715"/>
    </source>
</evidence>
<keyword evidence="3 11" id="KW-1134">Transmembrane beta strand</keyword>
<comment type="similarity">
    <text evidence="11 12">Belongs to the TonB-dependent receptor family.</text>
</comment>
<dbReference type="PANTHER" id="PTHR32552">
    <property type="entry name" value="FERRICHROME IRON RECEPTOR-RELATED"/>
    <property type="match status" value="1"/>
</dbReference>
<dbReference type="AlphaFoldDB" id="A0AAU0MV40"/>
<keyword evidence="5 11" id="KW-0812">Transmembrane</keyword>
<reference evidence="16 17" key="1">
    <citation type="submission" date="2023-10" db="EMBL/GenBank/DDBJ databases">
        <title>Description of Microbulbifer bruguierae sp. nov., isolated from the sediments of mangrove plant Bruguiera sexangula and comparative genomic analyses of the genus Microbulbifer.</title>
        <authorList>
            <person name="Long M."/>
        </authorList>
    </citation>
    <scope>NUCLEOTIDE SEQUENCE [LARGE SCALE GENOMIC DNA]</scope>
    <source>
        <strain evidence="16 17">SPO729</strain>
    </source>
</reference>